<evidence type="ECO:0000256" key="1">
    <source>
        <dbReference type="SAM" id="MobiDB-lite"/>
    </source>
</evidence>
<feature type="region of interest" description="Disordered" evidence="1">
    <location>
        <begin position="659"/>
        <end position="719"/>
    </location>
</feature>
<feature type="compositionally biased region" description="Basic and acidic residues" evidence="1">
    <location>
        <begin position="25"/>
        <end position="51"/>
    </location>
</feature>
<feature type="compositionally biased region" description="Acidic residues" evidence="1">
    <location>
        <begin position="663"/>
        <end position="676"/>
    </location>
</feature>
<dbReference type="AlphaFoldDB" id="A0A2A2FEF8"/>
<comment type="caution">
    <text evidence="3">The sequence shown here is derived from an EMBL/GenBank/DDBJ whole genome shotgun (WGS) entry which is preliminary data.</text>
</comment>
<dbReference type="OrthoDB" id="240468at2157"/>
<name>A0A2A2FEF8_9EURY</name>
<organism evidence="3 4">
    <name type="scientific">Halorubrum salipaludis</name>
    <dbReference type="NCBI Taxonomy" id="2032630"/>
    <lineage>
        <taxon>Archaea</taxon>
        <taxon>Methanobacteriati</taxon>
        <taxon>Methanobacteriota</taxon>
        <taxon>Stenosarchaea group</taxon>
        <taxon>Halobacteria</taxon>
        <taxon>Halobacteriales</taxon>
        <taxon>Haloferacaceae</taxon>
        <taxon>Halorubrum</taxon>
    </lineage>
</organism>
<proteinExistence type="predicted"/>
<keyword evidence="4" id="KW-1185">Reference proteome</keyword>
<dbReference type="EMBL" id="NSKC01000005">
    <property type="protein sequence ID" value="PAU83124.1"/>
    <property type="molecule type" value="Genomic_DNA"/>
</dbReference>
<reference evidence="3 4" key="1">
    <citation type="submission" date="2017-08" db="EMBL/GenBank/DDBJ databases">
        <title>The strain WRN001 was isolated from Binhai saline alkaline soil, Tianjin, China.</title>
        <authorList>
            <person name="Liu D."/>
            <person name="Zhang G."/>
        </authorList>
    </citation>
    <scope>NUCLEOTIDE SEQUENCE [LARGE SCALE GENOMIC DNA]</scope>
    <source>
        <strain evidence="3 4">WN019</strain>
    </source>
</reference>
<evidence type="ECO:0000313" key="4">
    <source>
        <dbReference type="Proteomes" id="UP000218083"/>
    </source>
</evidence>
<feature type="transmembrane region" description="Helical" evidence="2">
    <location>
        <begin position="52"/>
        <end position="72"/>
    </location>
</feature>
<protein>
    <submittedName>
        <fullName evidence="3">Uncharacterized protein</fullName>
    </submittedName>
</protein>
<evidence type="ECO:0000256" key="2">
    <source>
        <dbReference type="SAM" id="Phobius"/>
    </source>
</evidence>
<evidence type="ECO:0000313" key="3">
    <source>
        <dbReference type="EMBL" id="PAU83124.1"/>
    </source>
</evidence>
<feature type="region of interest" description="Disordered" evidence="1">
    <location>
        <begin position="1"/>
        <end position="51"/>
    </location>
</feature>
<feature type="region of interest" description="Disordered" evidence="1">
    <location>
        <begin position="69"/>
        <end position="106"/>
    </location>
</feature>
<keyword evidence="2" id="KW-0812">Transmembrane</keyword>
<dbReference type="Proteomes" id="UP000218083">
    <property type="component" value="Unassembled WGS sequence"/>
</dbReference>
<keyword evidence="2" id="KW-1133">Transmembrane helix</keyword>
<feature type="compositionally biased region" description="Acidic residues" evidence="1">
    <location>
        <begin position="78"/>
        <end position="105"/>
    </location>
</feature>
<sequence length="767" mass="81676">MTNRTETDGGESSAESPPTDGSPDDSGRGPDDSGRRSDDSDRLPDDPDRRRVLGYAGLAALAGTGVAGAWYASRPEPDAEPGDGTDEGDDTDGSEDPVEAPDDEVPAVVTRYAPDLYFGALEKWYPTDPRPYVVETDAGAVVDGFTALDEYSAAFRETGTPPAPTVFYNVVEAAPGVDAVQYWLYSAFDQFTVNFHWHDWELLQVFVDRESGDPILLSASAHSRASPNNEFLEPEIPDGSRPGILSEVGSHSSASEVNGLVPSFERLPVGDLVSDVTNDAIDVSAALRAPFAYGLPRDEGARLPFVLPELDGSPLHEHPSLSIERSDLIDERVTVGSWRGLPTPPEDLPLREPGLVIAHPDSAVDADATYALEPLAPLGDEIDDFVGPQLSFEFAIPGFVEDALASHITSVGIPWEQERFADPLSDVTDPAHRRQIDGAEPDGLSNRVVGRVRQLRAGTAGALDGVTDGAADAVADVAGVSLFSLPTELAVRLASEDPTATVTRGGVFEYLRVEPGPHLLVANGPGIAPVASRFVHEGGLARVGGDGELAVVASEDAGWIRGDGRETDGIERVRVVEDYAGVVYDGEPVETDRFAVAVHREGRYTVEVVDRAGVRGAYRVTPDSFDENGEAVRERVETGKAALVRTLRDELDELYALAASLAPDDEDDDSENETDEDRDRDRTASDPVLDGISRARESAAGAVDAAESGEERAADDRLSAATSSLWDVRDAFLTDDQAGYSDAAVEAIDPKALAGIDRANDAIDADL</sequence>
<accession>A0A2A2FEF8</accession>
<gene>
    <name evidence="3" type="ORF">CK500_09955</name>
</gene>
<keyword evidence="2" id="KW-0472">Membrane</keyword>
<dbReference type="RefSeq" id="WP_095637092.1">
    <property type="nucleotide sequence ID" value="NZ_NSKC01000005.1"/>
</dbReference>
<feature type="compositionally biased region" description="Basic and acidic residues" evidence="1">
    <location>
        <begin position="709"/>
        <end position="718"/>
    </location>
</feature>